<keyword evidence="3" id="KW-1185">Reference proteome</keyword>
<dbReference type="PROSITE" id="PS00018">
    <property type="entry name" value="EF_HAND_1"/>
    <property type="match status" value="2"/>
</dbReference>
<evidence type="ECO:0000256" key="1">
    <source>
        <dbReference type="SAM" id="MobiDB-lite"/>
    </source>
</evidence>
<dbReference type="InterPro" id="IPR015943">
    <property type="entry name" value="WD40/YVTN_repeat-like_dom_sf"/>
</dbReference>
<gene>
    <name evidence="2" type="primary">xghA</name>
    <name evidence="2" type="ORF">UC8_06880</name>
</gene>
<sequence length="2442" mass="255863">MSMSIQTSRHSSRRRRHAEKRNAKRRLFMEPLEARRLLAIDFAGVTNWLEQGAQPITASSAIADPDNPSSGAVEDFAIDPNDPSHMFAASVNGGIWRTHDGDRPFNGVDDDAANGIDDPDEQPTWVPVSDQLSTLSMGGIAFDPLDASGNTVYAGTGSASSLSSTGGPAIGVLKTTDDGETWSATPLTAGGFQPQVRVVVPTTYDSADNPAVTQVILVGTVGSGLFRSTDAGASYTQVSNSGVGLPAGSVTDIVVDPNDDDVYYVGVVGSGVFRSGDGGASWNSVNNATLSTNATLGSSTAVMLTAHPGGGTTRLYAMISYDDDGAGAPEVPQVFTTTNNGAVWTELAAVTTGFESGNGNLYTGMASDQIIVDPSNENIVYIAKGYGGSPMILRYDPAGAGDWDQIENVPAVGNTRPHVDHRDLQFVTTNGADVLINVNDGGTYFMVDPQNPGEWVSLQGVGATGMGVIEFTNVTWDSRFNVAFGGAQDNGTSVQTGSGNRVWQGFRGADGGDVQFADAGGGDSFRYTGTQNFGLQRHRFDSATNQPIAPVSLVPAGGLAGFSNYFVPQYELNQVNPSRLIAGGSDDGAATLADNPVYELLNADTAANAAAANWVPVPIGAGFTNVNNNGDAAFVVGGRMGGADNEEVLIVGSNDDVFIRSTAGGTLTVTPTPFPGSTVQAIVTDPENWQHMFVADSSRIWETPDAGMTWTEITRNFGTVNNRLQSLSYVPTADDAVLLAGGNLGVSRLVVSDPASLWTRLGTNLPNALVNDLEYHADDDVLLAGTFGRGAWLVDNASLVVDQHPVLTICGDEDQVNQDDVIRLMRNAANPLILDVFLNSVVPVFSAPLAAIMQINVFGNGGNDELIIDTSNGLIDVPEGIRYNGDGACDIEETVDSNGHQHGPGYDRGFDTLTITSDDLSTTFDSEQVGVGQLPGSGQHTITDAAGTQTVWFEELEPVNSIVAAASFAITSIPGLASLLQDDNHVTYEAAQILALPAGRVTIDNFEPIEFSNKTDAVFDLGAGDDFFVANYAGLPTGLQTITVNGDAGDDSIQFDAIADASVTSFVSVSANGGVGDDLLDARSIDVETPFTLSGDEGDDTLIGGRGDDTLNGGEGSDLMAGGDPRAFVAGILIGDNVFNGGAGVDAMAIFGTEQLNVFFDDAIFVTQTSTTTLTRNFNGNLSTETFSGLEEVRIEAFSGDDQVSISIDDALFDNANDPRPDVLRYRVVGGDSQTGDVLRVFDDGLGDTILQRIAQDITAGTFTIAPAHPSVAPIVVPPQIIYEGIEFAEVPGADPLTGATGTDDAGRWIVFKPDPFEPNSTLPNATFLGAGETINVDPTVEGGLLTDRDFYQVTAAETGTLDYRIYFEDLPTLANGRGGLPGNGDLLVTVYDSDGTAIGTGTDLLDGALNVIGLRFTHGAVEDQTYYVRVSGETNAAVNVYNVTVENEAAPVPAIVDLQAASDSGRHDSDDVTNVVTSTFDIILDDDRLDSFLNLDLLPDTSDDNTANAAFDYGVEVFNNEVSIGFAFYTGAGNTWQFTAAAGDLLEGHNNFIEAAVWVRDSALPEQIGRGELGGTLQMTLDTVAPDPPSLLIDPATTDTGVGSQPATLVDHITSETTSGFVGNAEADAIVRMWADGPVISAGVVNASDVYQGLTVALPLDGDEAFPAGYWSHTGTFDLNDPAVGFPLDGLRQIAVNAEDLAGNVSTLTTLDMFIDTQGPQVTNVQITGSPAYDLFDVKPTQGPTPIVNSLSVSIQDLPNRVALFLYDALQAGADGNPAENPGHYQVVGDHNGIIDIDSIVFAPDPVVAGSPASGTVLIHFAQPLPDDRFTLTISDAIVDPAGNALDGDSNAAQPNESPTFPSGDGQTGGDFVARFTVDTRAEIGVFALGSVYIDTNGNNLFDPEAAGSDDTNEDIVYKLGFQTDNTFAGNFVAGAGDVADGFDKLGTYGQVAGQFRWLIDTNNNGVPDLVVGQVPPINGRPAAGDFDGNAVNGDEVALKDGTNWFLDANHDFVVETTLAGDMIGLPIVGDFDGDGIDDLGAWADDVFSLDLSGVDGVINGFTDVQFTFGFPGVREIPVAADFNGDGVDDLGLYNPDAAGVAPGEQSDWMILVSQPDALAALDQQFGFQYAGSQFFNAYGAQEKWFFDAANNWHFILPNGEVYDWDNTPGVAQGTLVGVVDPSVHANLDLLVLAVENGGQPVIPITDRIVPDPQGILGNVIDFTPVPFGPDLFASFGDEQALPVVGNFDPPVVPSSGTVDPVQVVGLNGTNTDNGYDVDGNGLVEPHDVLMVVNHLNRHGVGAYASGLQIEAGGQQWNNGPLPDVDADGMIEPYDVLSVVNLLNRMTRERAAQGETAGAVPAWLDSNKPSIVESRSERQAGGLPDAPPTAAASSRAAANDAVFADWGNNPLWIPGMDLSESEEDEQEDDPLDPDTRLGAVL</sequence>
<dbReference type="EMBL" id="CP042914">
    <property type="protein sequence ID" value="QEG38730.1"/>
    <property type="molecule type" value="Genomic_DNA"/>
</dbReference>
<protein>
    <submittedName>
        <fullName evidence="2">Xyloglucanase Xgh74A</fullName>
        <ecNumber evidence="2">3.2.1.-</ecNumber>
    </submittedName>
</protein>
<dbReference type="PROSITE" id="PS00330">
    <property type="entry name" value="HEMOLYSIN_CALCIUM"/>
    <property type="match status" value="1"/>
</dbReference>
<dbReference type="Gene3D" id="2.60.120.380">
    <property type="match status" value="1"/>
</dbReference>
<feature type="region of interest" description="Disordered" evidence="1">
    <location>
        <begin position="2413"/>
        <end position="2442"/>
    </location>
</feature>
<dbReference type="Pfam" id="PF00404">
    <property type="entry name" value="Dockerin_1"/>
    <property type="match status" value="1"/>
</dbReference>
<dbReference type="Proteomes" id="UP000325286">
    <property type="component" value="Chromosome"/>
</dbReference>
<organism evidence="2 3">
    <name type="scientific">Roseimaritima ulvae</name>
    <dbReference type="NCBI Taxonomy" id="980254"/>
    <lineage>
        <taxon>Bacteria</taxon>
        <taxon>Pseudomonadati</taxon>
        <taxon>Planctomycetota</taxon>
        <taxon>Planctomycetia</taxon>
        <taxon>Pirellulales</taxon>
        <taxon>Pirellulaceae</taxon>
        <taxon>Roseimaritima</taxon>
    </lineage>
</organism>
<feature type="region of interest" description="Disordered" evidence="1">
    <location>
        <begin position="1"/>
        <end position="23"/>
    </location>
</feature>
<feature type="region of interest" description="Disordered" evidence="1">
    <location>
        <begin position="2374"/>
        <end position="2397"/>
    </location>
</feature>
<dbReference type="SUPFAM" id="SSF110296">
    <property type="entry name" value="Oligoxyloglucan reducing end-specific cellobiohydrolase"/>
    <property type="match status" value="2"/>
</dbReference>
<feature type="compositionally biased region" description="Polar residues" evidence="1">
    <location>
        <begin position="1852"/>
        <end position="1862"/>
    </location>
</feature>
<dbReference type="InterPro" id="IPR018247">
    <property type="entry name" value="EF_Hand_1_Ca_BS"/>
</dbReference>
<dbReference type="RefSeq" id="WP_148080085.1">
    <property type="nucleotide sequence ID" value="NZ_CP042914.1"/>
</dbReference>
<accession>A0A5B9QM73</accession>
<reference evidence="2 3" key="1">
    <citation type="submission" date="2019-08" db="EMBL/GenBank/DDBJ databases">
        <title>Deep-cultivation of Planctomycetes and their phenomic and genomic characterization uncovers novel biology.</title>
        <authorList>
            <person name="Wiegand S."/>
            <person name="Jogler M."/>
            <person name="Boedeker C."/>
            <person name="Pinto D."/>
            <person name="Vollmers J."/>
            <person name="Rivas-Marin E."/>
            <person name="Kohn T."/>
            <person name="Peeters S.H."/>
            <person name="Heuer A."/>
            <person name="Rast P."/>
            <person name="Oberbeckmann S."/>
            <person name="Bunk B."/>
            <person name="Jeske O."/>
            <person name="Meyerdierks A."/>
            <person name="Storesund J.E."/>
            <person name="Kallscheuer N."/>
            <person name="Luecker S."/>
            <person name="Lage O.M."/>
            <person name="Pohl T."/>
            <person name="Merkel B.J."/>
            <person name="Hornburger P."/>
            <person name="Mueller R.-W."/>
            <person name="Bruemmer F."/>
            <person name="Labrenz M."/>
            <person name="Spormann A.M."/>
            <person name="Op den Camp H."/>
            <person name="Overmann J."/>
            <person name="Amann R."/>
            <person name="Jetten M.S.M."/>
            <person name="Mascher T."/>
            <person name="Medema M.H."/>
            <person name="Devos D.P."/>
            <person name="Kaster A.-K."/>
            <person name="Ovreas L."/>
            <person name="Rohde M."/>
            <person name="Galperin M.Y."/>
            <person name="Jogler C."/>
        </authorList>
    </citation>
    <scope>NUCLEOTIDE SEQUENCE [LARGE SCALE GENOMIC DNA]</scope>
    <source>
        <strain evidence="2 3">UC8</strain>
    </source>
</reference>
<dbReference type="InterPro" id="IPR028994">
    <property type="entry name" value="Integrin_alpha_N"/>
</dbReference>
<dbReference type="InterPro" id="IPR001343">
    <property type="entry name" value="Hemolysn_Ca-bd"/>
</dbReference>
<dbReference type="KEGG" id="rul:UC8_06880"/>
<dbReference type="Pfam" id="PF00353">
    <property type="entry name" value="HemolysinCabind"/>
    <property type="match status" value="1"/>
</dbReference>
<proteinExistence type="predicted"/>
<dbReference type="InterPro" id="IPR002105">
    <property type="entry name" value="Dockerin_1_rpt"/>
</dbReference>
<dbReference type="SUPFAM" id="SSF69318">
    <property type="entry name" value="Integrin alpha N-terminal domain"/>
    <property type="match status" value="1"/>
</dbReference>
<keyword evidence="2" id="KW-0326">Glycosidase</keyword>
<dbReference type="OrthoDB" id="9757947at2"/>
<dbReference type="Gene3D" id="2.130.10.10">
    <property type="entry name" value="YVTN repeat-like/Quinoprotein amine dehydrogenase"/>
    <property type="match status" value="4"/>
</dbReference>
<dbReference type="GO" id="GO:0005509">
    <property type="term" value="F:calcium ion binding"/>
    <property type="evidence" value="ECO:0007669"/>
    <property type="project" value="InterPro"/>
</dbReference>
<evidence type="ECO:0000313" key="3">
    <source>
        <dbReference type="Proteomes" id="UP000325286"/>
    </source>
</evidence>
<dbReference type="EC" id="3.2.1.-" evidence="2"/>
<dbReference type="SUPFAM" id="SSF51120">
    <property type="entry name" value="beta-Roll"/>
    <property type="match status" value="1"/>
</dbReference>
<dbReference type="PANTHER" id="PTHR43739:SF5">
    <property type="entry name" value="EXO-ALPHA-SIALIDASE"/>
    <property type="match status" value="1"/>
</dbReference>
<dbReference type="InterPro" id="IPR052025">
    <property type="entry name" value="Xyloglucanase_GH74"/>
</dbReference>
<dbReference type="GO" id="GO:0004553">
    <property type="term" value="F:hydrolase activity, hydrolyzing O-glycosyl compounds"/>
    <property type="evidence" value="ECO:0007669"/>
    <property type="project" value="InterPro"/>
</dbReference>
<evidence type="ECO:0000313" key="2">
    <source>
        <dbReference type="EMBL" id="QEG38730.1"/>
    </source>
</evidence>
<dbReference type="GO" id="GO:0000272">
    <property type="term" value="P:polysaccharide catabolic process"/>
    <property type="evidence" value="ECO:0007669"/>
    <property type="project" value="InterPro"/>
</dbReference>
<dbReference type="PRINTS" id="PR00313">
    <property type="entry name" value="CABNDNGRPT"/>
</dbReference>
<keyword evidence="2" id="KW-0378">Hydrolase</keyword>
<feature type="compositionally biased region" description="Acidic residues" evidence="1">
    <location>
        <begin position="2420"/>
        <end position="2433"/>
    </location>
</feature>
<feature type="region of interest" description="Disordered" evidence="1">
    <location>
        <begin position="1846"/>
        <end position="1870"/>
    </location>
</feature>
<feature type="compositionally biased region" description="Basic residues" evidence="1">
    <location>
        <begin position="10"/>
        <end position="23"/>
    </location>
</feature>
<dbReference type="PANTHER" id="PTHR43739">
    <property type="entry name" value="XYLOGLUCANASE (EUROFUNG)"/>
    <property type="match status" value="1"/>
</dbReference>
<dbReference type="InterPro" id="IPR011049">
    <property type="entry name" value="Serralysin-like_metalloprot_C"/>
</dbReference>
<dbReference type="InterPro" id="IPR018511">
    <property type="entry name" value="Hemolysin-typ_Ca-bd_CS"/>
</dbReference>
<name>A0A5B9QM73_9BACT</name>
<dbReference type="GO" id="GO:0010411">
    <property type="term" value="P:xyloglucan metabolic process"/>
    <property type="evidence" value="ECO:0007669"/>
    <property type="project" value="TreeGrafter"/>
</dbReference>